<dbReference type="PATRIC" id="fig|1286094.4.peg.4594"/>
<reference evidence="2 3" key="1">
    <citation type="submission" date="2013-02" db="EMBL/GenBank/DDBJ databases">
        <title>Draft Genome Sequence of Streptomyces aurantiacus, Which Produces Setomimycin.</title>
        <authorList>
            <person name="Gruening B.A."/>
            <person name="Praeg A."/>
            <person name="Erxleben A."/>
            <person name="Guenther S."/>
            <person name="Mueller M."/>
        </authorList>
    </citation>
    <scope>NUCLEOTIDE SEQUENCE [LARGE SCALE GENOMIC DNA]</scope>
    <source>
        <strain evidence="2 3">JA 4570</strain>
    </source>
</reference>
<dbReference type="EMBL" id="AOPZ01000240">
    <property type="protein sequence ID" value="EPH42317.1"/>
    <property type="molecule type" value="Genomic_DNA"/>
</dbReference>
<keyword evidence="3" id="KW-1185">Reference proteome</keyword>
<evidence type="ECO:0000256" key="1">
    <source>
        <dbReference type="SAM" id="MobiDB-lite"/>
    </source>
</evidence>
<organism evidence="2 3">
    <name type="scientific">Streptomyces aurantiacus JA 4570</name>
    <dbReference type="NCBI Taxonomy" id="1286094"/>
    <lineage>
        <taxon>Bacteria</taxon>
        <taxon>Bacillati</taxon>
        <taxon>Actinomycetota</taxon>
        <taxon>Actinomycetes</taxon>
        <taxon>Kitasatosporales</taxon>
        <taxon>Streptomycetaceae</taxon>
        <taxon>Streptomyces</taxon>
        <taxon>Streptomyces aurantiacus group</taxon>
    </lineage>
</organism>
<comment type="caution">
    <text evidence="2">The sequence shown here is derived from an EMBL/GenBank/DDBJ whole genome shotgun (WGS) entry which is preliminary data.</text>
</comment>
<proteinExistence type="predicted"/>
<gene>
    <name evidence="2" type="ORF">STRAU_4646</name>
</gene>
<protein>
    <submittedName>
        <fullName evidence="2">Uncharacterized protein</fullName>
    </submittedName>
</protein>
<feature type="compositionally biased region" description="Basic and acidic residues" evidence="1">
    <location>
        <begin position="32"/>
        <end position="55"/>
    </location>
</feature>
<evidence type="ECO:0000313" key="3">
    <source>
        <dbReference type="Proteomes" id="UP000014629"/>
    </source>
</evidence>
<sequence>MTTNTLFLNLKRTPANDRASHAGWQTAEQDQQVEHDQQAEQDHQVEQTRQAERRPLPRPGASGAS</sequence>
<evidence type="ECO:0000313" key="2">
    <source>
        <dbReference type="EMBL" id="EPH42317.1"/>
    </source>
</evidence>
<dbReference type="AlphaFoldDB" id="S4ALJ0"/>
<dbReference type="Proteomes" id="UP000014629">
    <property type="component" value="Unassembled WGS sequence"/>
</dbReference>
<accession>S4ALJ0</accession>
<feature type="region of interest" description="Disordered" evidence="1">
    <location>
        <begin position="1"/>
        <end position="65"/>
    </location>
</feature>
<dbReference type="RefSeq" id="WP_016642770.1">
    <property type="nucleotide sequence ID" value="NZ_AOPZ01000240.1"/>
</dbReference>
<name>S4ALJ0_9ACTN</name>